<evidence type="ECO:0000313" key="1">
    <source>
        <dbReference type="EMBL" id="KAI3776687.1"/>
    </source>
</evidence>
<dbReference type="Proteomes" id="UP001056120">
    <property type="component" value="Linkage Group LG15"/>
</dbReference>
<reference evidence="2" key="1">
    <citation type="journal article" date="2022" name="Mol. Ecol. Resour.">
        <title>The genomes of chicory, endive, great burdock and yacon provide insights into Asteraceae palaeo-polyploidization history and plant inulin production.</title>
        <authorList>
            <person name="Fan W."/>
            <person name="Wang S."/>
            <person name="Wang H."/>
            <person name="Wang A."/>
            <person name="Jiang F."/>
            <person name="Liu H."/>
            <person name="Zhao H."/>
            <person name="Xu D."/>
            <person name="Zhang Y."/>
        </authorList>
    </citation>
    <scope>NUCLEOTIDE SEQUENCE [LARGE SCALE GENOMIC DNA]</scope>
    <source>
        <strain evidence="2">cv. Yunnan</strain>
    </source>
</reference>
<evidence type="ECO:0000313" key="2">
    <source>
        <dbReference type="Proteomes" id="UP001056120"/>
    </source>
</evidence>
<dbReference type="EMBL" id="CM042032">
    <property type="protein sequence ID" value="KAI3776687.1"/>
    <property type="molecule type" value="Genomic_DNA"/>
</dbReference>
<sequence>MSDHVPVIEIPDTDTETEVPPYDLYATLFQNTFQDIFGYGNGWLWETDDETETTDDLGHEAPVVEAQASDEPGHEAPVVEAQASDEPGHKAPVVVAQAADEPGHEAPAAFKPIQTDSIASTHST</sequence>
<organism evidence="1 2">
    <name type="scientific">Smallanthus sonchifolius</name>
    <dbReference type="NCBI Taxonomy" id="185202"/>
    <lineage>
        <taxon>Eukaryota</taxon>
        <taxon>Viridiplantae</taxon>
        <taxon>Streptophyta</taxon>
        <taxon>Embryophyta</taxon>
        <taxon>Tracheophyta</taxon>
        <taxon>Spermatophyta</taxon>
        <taxon>Magnoliopsida</taxon>
        <taxon>eudicotyledons</taxon>
        <taxon>Gunneridae</taxon>
        <taxon>Pentapetalae</taxon>
        <taxon>asterids</taxon>
        <taxon>campanulids</taxon>
        <taxon>Asterales</taxon>
        <taxon>Asteraceae</taxon>
        <taxon>Asteroideae</taxon>
        <taxon>Heliantheae alliance</taxon>
        <taxon>Millerieae</taxon>
        <taxon>Smallanthus</taxon>
    </lineage>
</organism>
<comment type="caution">
    <text evidence="1">The sequence shown here is derived from an EMBL/GenBank/DDBJ whole genome shotgun (WGS) entry which is preliminary data.</text>
</comment>
<gene>
    <name evidence="1" type="ORF">L1987_46475</name>
</gene>
<proteinExistence type="predicted"/>
<reference evidence="1 2" key="2">
    <citation type="journal article" date="2022" name="Mol. Ecol. Resour.">
        <title>The genomes of chicory, endive, great burdock and yacon provide insights into Asteraceae paleo-polyploidization history and plant inulin production.</title>
        <authorList>
            <person name="Fan W."/>
            <person name="Wang S."/>
            <person name="Wang H."/>
            <person name="Wang A."/>
            <person name="Jiang F."/>
            <person name="Liu H."/>
            <person name="Zhao H."/>
            <person name="Xu D."/>
            <person name="Zhang Y."/>
        </authorList>
    </citation>
    <scope>NUCLEOTIDE SEQUENCE [LARGE SCALE GENOMIC DNA]</scope>
    <source>
        <strain evidence="2">cv. Yunnan</strain>
        <tissue evidence="1">Leaves</tissue>
    </source>
</reference>
<accession>A0ACB9FZN6</accession>
<keyword evidence="2" id="KW-1185">Reference proteome</keyword>
<protein>
    <submittedName>
        <fullName evidence="1">Uncharacterized protein</fullName>
    </submittedName>
</protein>
<name>A0ACB9FZN6_9ASTR</name>